<comment type="subunit">
    <text evidence="6">Homodimer; disulfide-linked.</text>
</comment>
<evidence type="ECO:0000256" key="10">
    <source>
        <dbReference type="ARBA" id="ARBA00022801"/>
    </source>
</evidence>
<dbReference type="GO" id="GO:0017111">
    <property type="term" value="F:ribonucleoside triphosphate phosphatase activity"/>
    <property type="evidence" value="ECO:0007669"/>
    <property type="project" value="TreeGrafter"/>
</dbReference>
<comment type="catalytic activity">
    <reaction evidence="39">
        <text>GTP + 2 H2O = GMP + 2 phosphate + 2 H(+)</text>
        <dbReference type="Rhea" id="RHEA:64904"/>
        <dbReference type="ChEBI" id="CHEBI:15377"/>
        <dbReference type="ChEBI" id="CHEBI:15378"/>
        <dbReference type="ChEBI" id="CHEBI:37565"/>
        <dbReference type="ChEBI" id="CHEBI:43474"/>
        <dbReference type="ChEBI" id="CHEBI:58115"/>
    </reaction>
    <physiologicalReaction direction="left-to-right" evidence="39">
        <dbReference type="Rhea" id="RHEA:64905"/>
    </physiologicalReaction>
</comment>
<feature type="active site" description="Proton acceptor" evidence="43">
    <location>
        <position position="173"/>
    </location>
</feature>
<dbReference type="Gene3D" id="3.30.420.40">
    <property type="match status" value="1"/>
</dbReference>
<dbReference type="GO" id="GO:0005901">
    <property type="term" value="C:caveola"/>
    <property type="evidence" value="ECO:0007669"/>
    <property type="project" value="UniProtKB-SubCell"/>
</dbReference>
<keyword evidence="17" id="KW-0325">Glycoprotein</keyword>
<feature type="binding site" evidence="44">
    <location>
        <begin position="207"/>
        <end position="211"/>
    </location>
    <ligand>
        <name>ATP</name>
        <dbReference type="ChEBI" id="CHEBI:30616"/>
    </ligand>
</feature>
<comment type="caution">
    <text evidence="47">The sequence shown here is derived from an EMBL/GenBank/DDBJ whole genome shotgun (WGS) entry which is preliminary data.</text>
</comment>
<evidence type="ECO:0000256" key="18">
    <source>
        <dbReference type="ARBA" id="ARBA00039600"/>
    </source>
</evidence>
<evidence type="ECO:0000256" key="30">
    <source>
        <dbReference type="ARBA" id="ARBA00048153"/>
    </source>
</evidence>
<comment type="catalytic activity">
    <reaction evidence="41">
        <text>UDP + H2O = UMP + phosphate + H(+)</text>
        <dbReference type="Rhea" id="RHEA:64876"/>
        <dbReference type="ChEBI" id="CHEBI:15377"/>
        <dbReference type="ChEBI" id="CHEBI:15378"/>
        <dbReference type="ChEBI" id="CHEBI:43474"/>
        <dbReference type="ChEBI" id="CHEBI:57865"/>
        <dbReference type="ChEBI" id="CHEBI:58223"/>
    </reaction>
    <physiologicalReaction direction="left-to-right" evidence="41">
        <dbReference type="Rhea" id="RHEA:64877"/>
    </physiologicalReaction>
</comment>
<comment type="subcellular location">
    <subcellularLocation>
        <location evidence="4">Membrane</location>
        <location evidence="4">Caveola</location>
    </subcellularLocation>
    <subcellularLocation>
        <location evidence="3">Membrane</location>
        <topology evidence="3">Multi-pass membrane protein</topology>
    </subcellularLocation>
</comment>
<comment type="catalytic activity">
    <reaction evidence="37">
        <text>ITP + H2O = IDP + phosphate + H(+)</text>
        <dbReference type="Rhea" id="RHEA:28330"/>
        <dbReference type="ChEBI" id="CHEBI:15377"/>
        <dbReference type="ChEBI" id="CHEBI:15378"/>
        <dbReference type="ChEBI" id="CHEBI:43474"/>
        <dbReference type="ChEBI" id="CHEBI:58280"/>
        <dbReference type="ChEBI" id="CHEBI:61402"/>
    </reaction>
    <physiologicalReaction direction="left-to-right" evidence="37">
        <dbReference type="Rhea" id="RHEA:28331"/>
    </physiologicalReaction>
</comment>
<dbReference type="GO" id="GO:0004382">
    <property type="term" value="F:GDP phosphatase activity"/>
    <property type="evidence" value="ECO:0007669"/>
    <property type="project" value="TreeGrafter"/>
</dbReference>
<feature type="transmembrane region" description="Helical" evidence="46">
    <location>
        <begin position="15"/>
        <end position="37"/>
    </location>
</feature>
<comment type="catalytic activity">
    <reaction evidence="40">
        <text>CTP + 2 H2O = CMP + 2 phosphate + 2 H(+)</text>
        <dbReference type="Rhea" id="RHEA:64908"/>
        <dbReference type="ChEBI" id="CHEBI:15377"/>
        <dbReference type="ChEBI" id="CHEBI:15378"/>
        <dbReference type="ChEBI" id="CHEBI:37563"/>
        <dbReference type="ChEBI" id="CHEBI:43474"/>
        <dbReference type="ChEBI" id="CHEBI:60377"/>
    </reaction>
    <physiologicalReaction direction="left-to-right" evidence="40">
        <dbReference type="Rhea" id="RHEA:64909"/>
    </physiologicalReaction>
</comment>
<keyword evidence="13" id="KW-0460">Magnesium</keyword>
<comment type="function">
    <text evidence="24">Catalyzes the hydrolysis of both di- and triphosphate nucleotides (NDPs and NTPs) and hydrolyze NTPs to nucleotide monophosphates (NMPs) in two distinct successive phosphate-releasing steps, with NDPs as intermediates and participates in the regulation of extracellular levels of nucleotides. By hydrolyzing proinflammatory ATP and platelet-activating ADP to AMP, it blocks platelet aggregation and supports blood flow.</text>
</comment>
<evidence type="ECO:0000256" key="38">
    <source>
        <dbReference type="ARBA" id="ARBA00049315"/>
    </source>
</evidence>
<dbReference type="InterPro" id="IPR000407">
    <property type="entry name" value="GDA1_CD39_NTPase"/>
</dbReference>
<evidence type="ECO:0000256" key="2">
    <source>
        <dbReference type="ARBA" id="ARBA00001946"/>
    </source>
</evidence>
<evidence type="ECO:0000256" key="6">
    <source>
        <dbReference type="ARBA" id="ARBA00011748"/>
    </source>
</evidence>
<keyword evidence="9 44" id="KW-0547">Nucleotide-binding</keyword>
<dbReference type="OMA" id="DIYLTAC"/>
<comment type="catalytic activity">
    <reaction evidence="38">
        <text>UTP + 2 H2O = UMP + 2 phosphate + 2 H(+)</text>
        <dbReference type="Rhea" id="RHEA:64896"/>
        <dbReference type="ChEBI" id="CHEBI:15377"/>
        <dbReference type="ChEBI" id="CHEBI:15378"/>
        <dbReference type="ChEBI" id="CHEBI:43474"/>
        <dbReference type="ChEBI" id="CHEBI:46398"/>
        <dbReference type="ChEBI" id="CHEBI:57865"/>
    </reaction>
    <physiologicalReaction direction="left-to-right" evidence="38">
        <dbReference type="Rhea" id="RHEA:64897"/>
    </physiologicalReaction>
</comment>
<comment type="catalytic activity">
    <reaction evidence="34">
        <text>a ribonucleoside 5'-diphosphate + H2O = a ribonucleoside 5'-phosphate + phosphate + H(+)</text>
        <dbReference type="Rhea" id="RHEA:36799"/>
        <dbReference type="ChEBI" id="CHEBI:15377"/>
        <dbReference type="ChEBI" id="CHEBI:15378"/>
        <dbReference type="ChEBI" id="CHEBI:43474"/>
        <dbReference type="ChEBI" id="CHEBI:57930"/>
        <dbReference type="ChEBI" id="CHEBI:58043"/>
    </reaction>
    <physiologicalReaction direction="left-to-right" evidence="34">
        <dbReference type="Rhea" id="RHEA:36800"/>
    </physiologicalReaction>
</comment>
<sequence>MVGARQEIKLKKYRYLIALVIILMVVGVLVLVTIPVVQNRSLPKKLKYGIVLDAGSSHTALYIYSWPAEKVNDTGIVTEVDSCKVKGPGISSYWNDIEQAGKSLKVCLDKAKERVPEKQQYVTPVYLGATAGMRLLRSQNQALAEQLMKSVQEFIKTYPFNFQGAQIITGQEEGVFGWITVNYLMENIGKDNAGGNPETEGALDLGGASTQITFVPGEKIESEESALKMRLYGKSYNIYTHSYLCYGKDQALKLLLEKLDITDNGTILNPCFNKGYIRTINVTELFNSPCTSAQHNIIQQMVRIIGTGNFDQCDRYIRSIFNFSVCTWSSCSFNGVYQPKVHGKFGAFSAYYFVMDFFNLTSEKPYDLSTAQQRVKAFCLKPWAEVKNSFSTNEKYLSENCFAGQYILSLLQNYNFTSSNWKTIMFLRKIKGTNAGWTLGYMMNLTNMIPAEQPYTKPLTNASYLTVMVIFSIFVFFLLLIGFLIFKKKIFKAQDKF</sequence>
<evidence type="ECO:0000256" key="31">
    <source>
        <dbReference type="ARBA" id="ARBA00048279"/>
    </source>
</evidence>
<evidence type="ECO:0000256" key="43">
    <source>
        <dbReference type="PIRSR" id="PIRSR600407-1"/>
    </source>
</evidence>
<evidence type="ECO:0000256" key="24">
    <source>
        <dbReference type="ARBA" id="ARBA00045877"/>
    </source>
</evidence>
<keyword evidence="15 46" id="KW-0472">Membrane</keyword>
<evidence type="ECO:0000256" key="13">
    <source>
        <dbReference type="ARBA" id="ARBA00022842"/>
    </source>
</evidence>
<keyword evidence="12 44" id="KW-0067">ATP-binding</keyword>
<evidence type="ECO:0000256" key="42">
    <source>
        <dbReference type="ARBA" id="ARBA00049526"/>
    </source>
</evidence>
<evidence type="ECO:0000256" key="9">
    <source>
        <dbReference type="ARBA" id="ARBA00022741"/>
    </source>
</evidence>
<dbReference type="PROSITE" id="PS01238">
    <property type="entry name" value="GDA1_CD39_NTPASE"/>
    <property type="match status" value="1"/>
</dbReference>
<keyword evidence="10 45" id="KW-0378">Hydrolase</keyword>
<comment type="catalytic activity">
    <reaction evidence="36">
        <text>GTP + H2O = GDP + phosphate + H(+)</text>
        <dbReference type="Rhea" id="RHEA:19669"/>
        <dbReference type="ChEBI" id="CHEBI:15377"/>
        <dbReference type="ChEBI" id="CHEBI:15378"/>
        <dbReference type="ChEBI" id="CHEBI:37565"/>
        <dbReference type="ChEBI" id="CHEBI:43474"/>
        <dbReference type="ChEBI" id="CHEBI:58189"/>
    </reaction>
    <physiologicalReaction direction="left-to-right" evidence="36">
        <dbReference type="Rhea" id="RHEA:19670"/>
    </physiologicalReaction>
</comment>
<evidence type="ECO:0000256" key="44">
    <source>
        <dbReference type="PIRSR" id="PIRSR600407-2"/>
    </source>
</evidence>
<organism evidence="47 48">
    <name type="scientific">Chiloscyllium punctatum</name>
    <name type="common">Brownbanded bambooshark</name>
    <name type="synonym">Hemiscyllium punctatum</name>
    <dbReference type="NCBI Taxonomy" id="137246"/>
    <lineage>
        <taxon>Eukaryota</taxon>
        <taxon>Metazoa</taxon>
        <taxon>Chordata</taxon>
        <taxon>Craniata</taxon>
        <taxon>Vertebrata</taxon>
        <taxon>Chondrichthyes</taxon>
        <taxon>Elasmobranchii</taxon>
        <taxon>Galeomorphii</taxon>
        <taxon>Galeoidea</taxon>
        <taxon>Orectolobiformes</taxon>
        <taxon>Hemiscylliidae</taxon>
        <taxon>Chiloscyllium</taxon>
    </lineage>
</organism>
<comment type="similarity">
    <text evidence="5 45">Belongs to the GDA1/CD39 NTPase family.</text>
</comment>
<comment type="catalytic activity">
    <reaction evidence="31">
        <text>IDP + H2O = IMP + phosphate + H(+)</text>
        <dbReference type="Rhea" id="RHEA:35207"/>
        <dbReference type="ChEBI" id="CHEBI:15377"/>
        <dbReference type="ChEBI" id="CHEBI:15378"/>
        <dbReference type="ChEBI" id="CHEBI:43474"/>
        <dbReference type="ChEBI" id="CHEBI:58053"/>
        <dbReference type="ChEBI" id="CHEBI:58280"/>
    </reaction>
    <physiologicalReaction direction="left-to-right" evidence="31">
        <dbReference type="Rhea" id="RHEA:35208"/>
    </physiologicalReaction>
</comment>
<evidence type="ECO:0000256" key="7">
    <source>
        <dbReference type="ARBA" id="ARBA00012148"/>
    </source>
</evidence>
<evidence type="ECO:0000256" key="41">
    <source>
        <dbReference type="ARBA" id="ARBA00049502"/>
    </source>
</evidence>
<dbReference type="EC" id="3.6.1.5" evidence="7"/>
<protein>
    <recommendedName>
        <fullName evidence="18">Ectonucleoside triphosphate diphosphohydrolase 1</fullName>
        <ecNumber evidence="7">3.6.1.5</ecNumber>
    </recommendedName>
    <alternativeName>
        <fullName evidence="23">ATP diphosphohydrolase</fullName>
    </alternativeName>
    <alternativeName>
        <fullName evidence="20">Ecto-ATP diphosphohydrolase 1</fullName>
    </alternativeName>
    <alternativeName>
        <fullName evidence="21">Ecto-apyrase</fullName>
    </alternativeName>
    <alternativeName>
        <fullName evidence="19">Lymphoid cell activation antigen</fullName>
    </alternativeName>
    <alternativeName>
        <fullName evidence="22">Nucleoside triphosphate diphosphohydrolase 1</fullName>
    </alternativeName>
</protein>
<evidence type="ECO:0000256" key="37">
    <source>
        <dbReference type="ARBA" id="ARBA00049189"/>
    </source>
</evidence>
<evidence type="ECO:0000256" key="14">
    <source>
        <dbReference type="ARBA" id="ARBA00022989"/>
    </source>
</evidence>
<comment type="catalytic activity">
    <reaction evidence="25">
        <text>a ribonucleoside 5'-triphosphate + 2 H2O = a ribonucleoside 5'-phosphate + 2 phosphate + 2 H(+)</text>
        <dbReference type="Rhea" id="RHEA:36795"/>
        <dbReference type="ChEBI" id="CHEBI:15377"/>
        <dbReference type="ChEBI" id="CHEBI:15378"/>
        <dbReference type="ChEBI" id="CHEBI:43474"/>
        <dbReference type="ChEBI" id="CHEBI:58043"/>
        <dbReference type="ChEBI" id="CHEBI:61557"/>
        <dbReference type="EC" id="3.6.1.5"/>
    </reaction>
    <physiologicalReaction direction="left-to-right" evidence="25">
        <dbReference type="Rhea" id="RHEA:36796"/>
    </physiologicalReaction>
</comment>
<evidence type="ECO:0000256" key="21">
    <source>
        <dbReference type="ARBA" id="ARBA00042196"/>
    </source>
</evidence>
<evidence type="ECO:0000256" key="39">
    <source>
        <dbReference type="ARBA" id="ARBA00049333"/>
    </source>
</evidence>
<evidence type="ECO:0000256" key="3">
    <source>
        <dbReference type="ARBA" id="ARBA00004141"/>
    </source>
</evidence>
<dbReference type="OrthoDB" id="6372431at2759"/>
<comment type="catalytic activity">
    <reaction evidence="30">
        <text>GDP + H2O = GMP + phosphate + H(+)</text>
        <dbReference type="Rhea" id="RHEA:22156"/>
        <dbReference type="ChEBI" id="CHEBI:15377"/>
        <dbReference type="ChEBI" id="CHEBI:15378"/>
        <dbReference type="ChEBI" id="CHEBI:43474"/>
        <dbReference type="ChEBI" id="CHEBI:58115"/>
        <dbReference type="ChEBI" id="CHEBI:58189"/>
    </reaction>
    <physiologicalReaction direction="left-to-right" evidence="30">
        <dbReference type="Rhea" id="RHEA:22157"/>
    </physiologicalReaction>
</comment>
<reference evidence="47 48" key="1">
    <citation type="journal article" date="2018" name="Nat. Ecol. Evol.">
        <title>Shark genomes provide insights into elasmobranch evolution and the origin of vertebrates.</title>
        <authorList>
            <person name="Hara Y"/>
            <person name="Yamaguchi K"/>
            <person name="Onimaru K"/>
            <person name="Kadota M"/>
            <person name="Koyanagi M"/>
            <person name="Keeley SD"/>
            <person name="Tatsumi K"/>
            <person name="Tanaka K"/>
            <person name="Motone F"/>
            <person name="Kageyama Y"/>
            <person name="Nozu R"/>
            <person name="Adachi N"/>
            <person name="Nishimura O"/>
            <person name="Nakagawa R"/>
            <person name="Tanegashima C"/>
            <person name="Kiyatake I"/>
            <person name="Matsumoto R"/>
            <person name="Murakumo K"/>
            <person name="Nishida K"/>
            <person name="Terakita A"/>
            <person name="Kuratani S"/>
            <person name="Sato K"/>
            <person name="Hyodo S Kuraku.S."/>
        </authorList>
    </citation>
    <scope>NUCLEOTIDE SEQUENCE [LARGE SCALE GENOMIC DNA]</scope>
</reference>
<evidence type="ECO:0000256" key="11">
    <source>
        <dbReference type="ARBA" id="ARBA00022837"/>
    </source>
</evidence>
<evidence type="ECO:0000256" key="22">
    <source>
        <dbReference type="ARBA" id="ARBA00044280"/>
    </source>
</evidence>
<dbReference type="PANTHER" id="PTHR11782">
    <property type="entry name" value="ADENOSINE/GUANOSINE DIPHOSPHATASE"/>
    <property type="match status" value="1"/>
</dbReference>
<dbReference type="Gene3D" id="3.30.420.150">
    <property type="entry name" value="Exopolyphosphatase. Domain 2"/>
    <property type="match status" value="1"/>
</dbReference>
<evidence type="ECO:0000256" key="34">
    <source>
        <dbReference type="ARBA" id="ARBA00048790"/>
    </source>
</evidence>
<keyword evidence="48" id="KW-1185">Reference proteome</keyword>
<evidence type="ECO:0000256" key="45">
    <source>
        <dbReference type="RuleBase" id="RU003833"/>
    </source>
</evidence>
<evidence type="ECO:0000256" key="5">
    <source>
        <dbReference type="ARBA" id="ARBA00009283"/>
    </source>
</evidence>
<dbReference type="GO" id="GO:0045134">
    <property type="term" value="F:UDP phosphatase activity"/>
    <property type="evidence" value="ECO:0007669"/>
    <property type="project" value="TreeGrafter"/>
</dbReference>
<evidence type="ECO:0000313" key="48">
    <source>
        <dbReference type="Proteomes" id="UP000287033"/>
    </source>
</evidence>
<dbReference type="GO" id="GO:0009134">
    <property type="term" value="P:nucleoside diphosphate catabolic process"/>
    <property type="evidence" value="ECO:0007669"/>
    <property type="project" value="TreeGrafter"/>
</dbReference>
<evidence type="ECO:0000256" key="16">
    <source>
        <dbReference type="ARBA" id="ARBA00023157"/>
    </source>
</evidence>
<evidence type="ECO:0000256" key="4">
    <source>
        <dbReference type="ARBA" id="ARBA00004345"/>
    </source>
</evidence>
<evidence type="ECO:0000256" key="33">
    <source>
        <dbReference type="ARBA" id="ARBA00048778"/>
    </source>
</evidence>
<evidence type="ECO:0000256" key="20">
    <source>
        <dbReference type="ARBA" id="ARBA00042147"/>
    </source>
</evidence>
<dbReference type="Proteomes" id="UP000287033">
    <property type="component" value="Unassembled WGS sequence"/>
</dbReference>
<dbReference type="EMBL" id="BEZZ01000561">
    <property type="protein sequence ID" value="GCC34022.1"/>
    <property type="molecule type" value="Genomic_DNA"/>
</dbReference>
<comment type="catalytic activity">
    <reaction evidence="28">
        <text>a ribonucleoside 5'-triphosphate + H2O = a ribonucleoside 5'-diphosphate + phosphate + H(+)</text>
        <dbReference type="Rhea" id="RHEA:23680"/>
        <dbReference type="ChEBI" id="CHEBI:15377"/>
        <dbReference type="ChEBI" id="CHEBI:15378"/>
        <dbReference type="ChEBI" id="CHEBI:43474"/>
        <dbReference type="ChEBI" id="CHEBI:57930"/>
        <dbReference type="ChEBI" id="CHEBI:61557"/>
    </reaction>
    <physiologicalReaction direction="left-to-right" evidence="28">
        <dbReference type="Rhea" id="RHEA:23681"/>
    </physiologicalReaction>
</comment>
<name>A0A401SUG0_CHIPU</name>
<keyword evidence="11" id="KW-0106">Calcium</keyword>
<feature type="transmembrane region" description="Helical" evidence="46">
    <location>
        <begin position="464"/>
        <end position="486"/>
    </location>
</feature>
<evidence type="ECO:0000256" key="32">
    <source>
        <dbReference type="ARBA" id="ARBA00048517"/>
    </source>
</evidence>
<dbReference type="GO" id="GO:0005524">
    <property type="term" value="F:ATP binding"/>
    <property type="evidence" value="ECO:0007669"/>
    <property type="project" value="UniProtKB-KW"/>
</dbReference>
<comment type="catalytic activity">
    <reaction evidence="33">
        <text>ATP + H2O = ADP + phosphate + H(+)</text>
        <dbReference type="Rhea" id="RHEA:13065"/>
        <dbReference type="ChEBI" id="CHEBI:15377"/>
        <dbReference type="ChEBI" id="CHEBI:15378"/>
        <dbReference type="ChEBI" id="CHEBI:30616"/>
        <dbReference type="ChEBI" id="CHEBI:43474"/>
        <dbReference type="ChEBI" id="CHEBI:456216"/>
    </reaction>
    <physiologicalReaction direction="left-to-right" evidence="33">
        <dbReference type="Rhea" id="RHEA:13066"/>
    </physiologicalReaction>
</comment>
<evidence type="ECO:0000256" key="19">
    <source>
        <dbReference type="ARBA" id="ARBA00041335"/>
    </source>
</evidence>
<comment type="catalytic activity">
    <reaction evidence="35">
        <text>CTP + H2O = CDP + phosphate + H(+)</text>
        <dbReference type="Rhea" id="RHEA:29387"/>
        <dbReference type="ChEBI" id="CHEBI:15377"/>
        <dbReference type="ChEBI" id="CHEBI:15378"/>
        <dbReference type="ChEBI" id="CHEBI:37563"/>
        <dbReference type="ChEBI" id="CHEBI:43474"/>
        <dbReference type="ChEBI" id="CHEBI:58069"/>
    </reaction>
    <physiologicalReaction direction="left-to-right" evidence="35">
        <dbReference type="Rhea" id="RHEA:29388"/>
    </physiologicalReaction>
</comment>
<evidence type="ECO:0000256" key="29">
    <source>
        <dbReference type="ARBA" id="ARBA00048136"/>
    </source>
</evidence>
<keyword evidence="16" id="KW-1015">Disulfide bond</keyword>
<evidence type="ECO:0000256" key="36">
    <source>
        <dbReference type="ARBA" id="ARBA00049117"/>
    </source>
</evidence>
<comment type="catalytic activity">
    <reaction evidence="26">
        <text>UTP + H2O = UDP + phosphate + H(+)</text>
        <dbReference type="Rhea" id="RHEA:64900"/>
        <dbReference type="ChEBI" id="CHEBI:15377"/>
        <dbReference type="ChEBI" id="CHEBI:15378"/>
        <dbReference type="ChEBI" id="CHEBI:43474"/>
        <dbReference type="ChEBI" id="CHEBI:46398"/>
        <dbReference type="ChEBI" id="CHEBI:58223"/>
    </reaction>
    <physiologicalReaction direction="left-to-right" evidence="26">
        <dbReference type="Rhea" id="RHEA:64901"/>
    </physiologicalReaction>
</comment>
<proteinExistence type="inferred from homology"/>
<evidence type="ECO:0000256" key="23">
    <source>
        <dbReference type="ARBA" id="ARBA00044314"/>
    </source>
</evidence>
<accession>A0A401SUG0</accession>
<comment type="cofactor">
    <cofactor evidence="1">
        <name>Ca(2+)</name>
        <dbReference type="ChEBI" id="CHEBI:29108"/>
    </cofactor>
</comment>
<evidence type="ECO:0000256" key="40">
    <source>
        <dbReference type="ARBA" id="ARBA00049373"/>
    </source>
</evidence>
<gene>
    <name evidence="47" type="ORF">chiPu_0012495</name>
</gene>
<dbReference type="PANTHER" id="PTHR11782:SF32">
    <property type="entry name" value="ECTONUCLEOSIDE TRIPHOSPHATE DIPHOSPHOHYDROLASE 1"/>
    <property type="match status" value="1"/>
</dbReference>
<keyword evidence="14 46" id="KW-1133">Transmembrane helix</keyword>
<evidence type="ECO:0000256" key="8">
    <source>
        <dbReference type="ARBA" id="ARBA00022692"/>
    </source>
</evidence>
<comment type="catalytic activity">
    <reaction evidence="32">
        <text>ATP + 2 H2O = AMP + 2 phosphate + 2 H(+)</text>
        <dbReference type="Rhea" id="RHEA:20988"/>
        <dbReference type="ChEBI" id="CHEBI:15377"/>
        <dbReference type="ChEBI" id="CHEBI:15378"/>
        <dbReference type="ChEBI" id="CHEBI:30616"/>
        <dbReference type="ChEBI" id="CHEBI:43474"/>
        <dbReference type="ChEBI" id="CHEBI:456215"/>
    </reaction>
    <physiologicalReaction direction="left-to-right" evidence="32">
        <dbReference type="Rhea" id="RHEA:20989"/>
    </physiologicalReaction>
</comment>
<evidence type="ECO:0000256" key="27">
    <source>
        <dbReference type="ARBA" id="ARBA00047627"/>
    </source>
</evidence>
<evidence type="ECO:0000256" key="17">
    <source>
        <dbReference type="ARBA" id="ARBA00023180"/>
    </source>
</evidence>
<dbReference type="STRING" id="137246.A0A401SUG0"/>
<evidence type="ECO:0000313" key="47">
    <source>
        <dbReference type="EMBL" id="GCC34022.1"/>
    </source>
</evidence>
<evidence type="ECO:0000256" key="1">
    <source>
        <dbReference type="ARBA" id="ARBA00001913"/>
    </source>
</evidence>
<dbReference type="Pfam" id="PF01150">
    <property type="entry name" value="GDA1_CD39"/>
    <property type="match status" value="1"/>
</dbReference>
<dbReference type="GO" id="GO:0004050">
    <property type="term" value="F:apyrase activity"/>
    <property type="evidence" value="ECO:0007669"/>
    <property type="project" value="UniProtKB-EC"/>
</dbReference>
<dbReference type="FunFam" id="3.30.420.40:FF:000068">
    <property type="entry name" value="Ectonucleoside triphosphate diphosphohydrolase 1"/>
    <property type="match status" value="1"/>
</dbReference>
<comment type="catalytic activity">
    <reaction evidence="29">
        <text>CDP + H2O = CMP + phosphate + H(+)</text>
        <dbReference type="Rhea" id="RHEA:64880"/>
        <dbReference type="ChEBI" id="CHEBI:15377"/>
        <dbReference type="ChEBI" id="CHEBI:15378"/>
        <dbReference type="ChEBI" id="CHEBI:43474"/>
        <dbReference type="ChEBI" id="CHEBI:58069"/>
        <dbReference type="ChEBI" id="CHEBI:60377"/>
    </reaction>
    <physiologicalReaction direction="left-to-right" evidence="29">
        <dbReference type="Rhea" id="RHEA:64881"/>
    </physiologicalReaction>
</comment>
<comment type="catalytic activity">
    <reaction evidence="27">
        <text>ITP + 2 H2O = IMP + 2 phosphate + 2 H(+)</text>
        <dbReference type="Rhea" id="RHEA:77735"/>
        <dbReference type="ChEBI" id="CHEBI:15377"/>
        <dbReference type="ChEBI" id="CHEBI:15378"/>
        <dbReference type="ChEBI" id="CHEBI:43474"/>
        <dbReference type="ChEBI" id="CHEBI:58053"/>
        <dbReference type="ChEBI" id="CHEBI:61402"/>
    </reaction>
    <physiologicalReaction direction="left-to-right" evidence="27">
        <dbReference type="Rhea" id="RHEA:77736"/>
    </physiologicalReaction>
</comment>
<evidence type="ECO:0000256" key="12">
    <source>
        <dbReference type="ARBA" id="ARBA00022840"/>
    </source>
</evidence>
<evidence type="ECO:0000256" key="26">
    <source>
        <dbReference type="ARBA" id="ARBA00047358"/>
    </source>
</evidence>
<comment type="catalytic activity">
    <reaction evidence="42">
        <text>ADP + H2O = AMP + phosphate + H(+)</text>
        <dbReference type="Rhea" id="RHEA:61436"/>
        <dbReference type="ChEBI" id="CHEBI:15377"/>
        <dbReference type="ChEBI" id="CHEBI:15378"/>
        <dbReference type="ChEBI" id="CHEBI:43474"/>
        <dbReference type="ChEBI" id="CHEBI:456215"/>
        <dbReference type="ChEBI" id="CHEBI:456216"/>
    </reaction>
    <physiologicalReaction direction="left-to-right" evidence="42">
        <dbReference type="Rhea" id="RHEA:61437"/>
    </physiologicalReaction>
</comment>
<evidence type="ECO:0000256" key="35">
    <source>
        <dbReference type="ARBA" id="ARBA00049104"/>
    </source>
</evidence>
<dbReference type="AlphaFoldDB" id="A0A401SUG0"/>
<evidence type="ECO:0000256" key="15">
    <source>
        <dbReference type="ARBA" id="ARBA00023136"/>
    </source>
</evidence>
<evidence type="ECO:0000256" key="25">
    <source>
        <dbReference type="ARBA" id="ARBA00047297"/>
    </source>
</evidence>
<comment type="cofactor">
    <cofactor evidence="2">
        <name>Mg(2+)</name>
        <dbReference type="ChEBI" id="CHEBI:18420"/>
    </cofactor>
</comment>
<evidence type="ECO:0000256" key="28">
    <source>
        <dbReference type="ARBA" id="ARBA00047940"/>
    </source>
</evidence>
<evidence type="ECO:0000256" key="46">
    <source>
        <dbReference type="SAM" id="Phobius"/>
    </source>
</evidence>
<keyword evidence="8 46" id="KW-0812">Transmembrane</keyword>